<keyword evidence="1" id="KW-1133">Transmembrane helix</keyword>
<keyword evidence="1" id="KW-0472">Membrane</keyword>
<evidence type="ECO:0000313" key="2">
    <source>
        <dbReference type="EMBL" id="AUD03547.1"/>
    </source>
</evidence>
<proteinExistence type="predicted"/>
<dbReference type="NCBIfam" id="NF047765">
    <property type="entry name" value="LIC_13387_fam"/>
    <property type="match status" value="1"/>
</dbReference>
<dbReference type="RefSeq" id="WP_100989614.1">
    <property type="nucleotide sequence ID" value="NZ_CP025096.1"/>
</dbReference>
<feature type="transmembrane region" description="Helical" evidence="1">
    <location>
        <begin position="7"/>
        <end position="25"/>
    </location>
</feature>
<evidence type="ECO:0000313" key="3">
    <source>
        <dbReference type="Proteomes" id="UP000232883"/>
    </source>
</evidence>
<sequence>MMLAKYLWITGSVFIFLLGITHLYYTFFTDVFSSKNARMIEEMKVSSPISTQKITMWKAWIGFNGSHSSGAIFIGVINVYLALQYFRILQSDHFFFLFNILTIGFYIWLAEKYWFNIPFIGLSITLACFLISYSLTLLNI</sequence>
<dbReference type="AlphaFoldDB" id="A0A2K8Z0Y8"/>
<keyword evidence="1" id="KW-0812">Transmembrane</keyword>
<feature type="transmembrane region" description="Helical" evidence="1">
    <location>
        <begin position="60"/>
        <end position="81"/>
    </location>
</feature>
<gene>
    <name evidence="2" type="ORF">CWM47_17955</name>
</gene>
<dbReference type="KEGG" id="spir:CWM47_17955"/>
<dbReference type="InterPro" id="IPR058068">
    <property type="entry name" value="LIC_13387-like"/>
</dbReference>
<feature type="transmembrane region" description="Helical" evidence="1">
    <location>
        <begin position="115"/>
        <end position="138"/>
    </location>
</feature>
<accession>A0A2K8Z0Y8</accession>
<dbReference type="Proteomes" id="UP000232883">
    <property type="component" value="Chromosome"/>
</dbReference>
<evidence type="ECO:0008006" key="4">
    <source>
        <dbReference type="Google" id="ProtNLM"/>
    </source>
</evidence>
<dbReference type="OrthoDB" id="960254at2"/>
<evidence type="ECO:0000256" key="1">
    <source>
        <dbReference type="SAM" id="Phobius"/>
    </source>
</evidence>
<protein>
    <recommendedName>
        <fullName evidence="4">DUF1304 domain-containing protein</fullName>
    </recommendedName>
</protein>
<name>A0A2K8Z0Y8_9BACT</name>
<feature type="transmembrane region" description="Helical" evidence="1">
    <location>
        <begin position="93"/>
        <end position="109"/>
    </location>
</feature>
<reference evidence="2 3" key="1">
    <citation type="submission" date="2017-11" db="EMBL/GenBank/DDBJ databases">
        <title>Taxonomic description and genome sequences of Spirosoma HA7 sp. nov., isolated from pollen microhabitat of Corylus avellana.</title>
        <authorList>
            <person name="Ambika Manirajan B."/>
            <person name="Suarez C."/>
            <person name="Ratering S."/>
            <person name="Geissler-Plaum R."/>
            <person name="Cardinale M."/>
            <person name="Sylvia S."/>
        </authorList>
    </citation>
    <scope>NUCLEOTIDE SEQUENCE [LARGE SCALE GENOMIC DNA]</scope>
    <source>
        <strain evidence="2 3">HA7</strain>
    </source>
</reference>
<keyword evidence="3" id="KW-1185">Reference proteome</keyword>
<organism evidence="2 3">
    <name type="scientific">Spirosoma pollinicola</name>
    <dbReference type="NCBI Taxonomy" id="2057025"/>
    <lineage>
        <taxon>Bacteria</taxon>
        <taxon>Pseudomonadati</taxon>
        <taxon>Bacteroidota</taxon>
        <taxon>Cytophagia</taxon>
        <taxon>Cytophagales</taxon>
        <taxon>Cytophagaceae</taxon>
        <taxon>Spirosoma</taxon>
    </lineage>
</organism>
<dbReference type="EMBL" id="CP025096">
    <property type="protein sequence ID" value="AUD03547.1"/>
    <property type="molecule type" value="Genomic_DNA"/>
</dbReference>